<dbReference type="EC" id="5.99.1.4" evidence="1"/>
<dbReference type="GO" id="GO:0004602">
    <property type="term" value="F:glutathione peroxidase activity"/>
    <property type="evidence" value="ECO:0007669"/>
    <property type="project" value="TreeGrafter"/>
</dbReference>
<feature type="domain" description="DSBA-like thioredoxin" evidence="3">
    <location>
        <begin position="2"/>
        <end position="196"/>
    </location>
</feature>
<keyword evidence="1 4" id="KW-0413">Isomerase</keyword>
<feature type="active site" description="Nucleophile" evidence="2">
    <location>
        <position position="10"/>
    </location>
</feature>
<comment type="caution">
    <text evidence="4">The sequence shown here is derived from an EMBL/GenBank/DDBJ whole genome shotgun (WGS) entry which is preliminary data.</text>
</comment>
<dbReference type="InterPro" id="IPR036249">
    <property type="entry name" value="Thioredoxin-like_sf"/>
</dbReference>
<dbReference type="GO" id="GO:0006749">
    <property type="term" value="P:glutathione metabolic process"/>
    <property type="evidence" value="ECO:0007669"/>
    <property type="project" value="TreeGrafter"/>
</dbReference>
<comment type="similarity">
    <text evidence="1">Belongs to the GST superfamily. NadH family.</text>
</comment>
<gene>
    <name evidence="4" type="ORF">FDV58_21350</name>
</gene>
<dbReference type="RefSeq" id="WP_137479978.1">
    <property type="nucleotide sequence ID" value="NZ_SZZP01000012.1"/>
</dbReference>
<accession>A0A4U6RY60</accession>
<dbReference type="InterPro" id="IPR014440">
    <property type="entry name" value="HCCAis_GSTk"/>
</dbReference>
<sequence length="203" mass="22764">MIEFFFDCSSPWTYLAWHNIQPIAKEFDAPITWRPILVGGIFNTVNPSVYAQREKPVPLKTRYMKKDLGDWARSAGLAIKMPPTVFPVNSVKAMRGCILLGNEKMVPFARAVFEAYWGDDKDISQDAVLTEICSKLGIDPEKFLAGIADQAIKDQLKANTEEVMARGGFGSPTIYLDKTDMYFGNDRLPLIREALARLKARAA</sequence>
<dbReference type="InterPro" id="IPR001853">
    <property type="entry name" value="DSBA-like_thioredoxin_dom"/>
</dbReference>
<dbReference type="Pfam" id="PF01323">
    <property type="entry name" value="DSBA"/>
    <property type="match status" value="1"/>
</dbReference>
<dbReference type="InterPro" id="IPR044087">
    <property type="entry name" value="NahD-like"/>
</dbReference>
<evidence type="ECO:0000313" key="5">
    <source>
        <dbReference type="Proteomes" id="UP000305095"/>
    </source>
</evidence>
<dbReference type="PANTHER" id="PTHR42943:SF2">
    <property type="entry name" value="GLUTATHIONE S-TRANSFERASE KAPPA 1"/>
    <property type="match status" value="1"/>
</dbReference>
<evidence type="ECO:0000259" key="3">
    <source>
        <dbReference type="Pfam" id="PF01323"/>
    </source>
</evidence>
<comment type="catalytic activity">
    <reaction evidence="1">
        <text>2-hydroxychromene-2-carboxylate = (3E)-4-(2-hydroxyphenyl)-2-oxobut-3-enoate</text>
        <dbReference type="Rhea" id="RHEA:27401"/>
        <dbReference type="ChEBI" id="CHEBI:59350"/>
        <dbReference type="ChEBI" id="CHEBI:59353"/>
        <dbReference type="EC" id="5.99.1.4"/>
    </reaction>
</comment>
<dbReference type="AlphaFoldDB" id="A0A4U6RY60"/>
<evidence type="ECO:0000256" key="1">
    <source>
        <dbReference type="PIRNR" id="PIRNR006386"/>
    </source>
</evidence>
<organism evidence="4 5">
    <name type="scientific">Bradyrhizobium elkanii</name>
    <dbReference type="NCBI Taxonomy" id="29448"/>
    <lineage>
        <taxon>Bacteria</taxon>
        <taxon>Pseudomonadati</taxon>
        <taxon>Pseudomonadota</taxon>
        <taxon>Alphaproteobacteria</taxon>
        <taxon>Hyphomicrobiales</taxon>
        <taxon>Nitrobacteraceae</taxon>
        <taxon>Bradyrhizobium</taxon>
    </lineage>
</organism>
<dbReference type="Gene3D" id="3.40.30.10">
    <property type="entry name" value="Glutaredoxin"/>
    <property type="match status" value="1"/>
</dbReference>
<dbReference type="CDD" id="cd03022">
    <property type="entry name" value="DsbA_HCCA_Iso"/>
    <property type="match status" value="1"/>
</dbReference>
<dbReference type="Proteomes" id="UP000305095">
    <property type="component" value="Unassembled WGS sequence"/>
</dbReference>
<protein>
    <recommendedName>
        <fullName evidence="1">2-hydroxychromene-2-carboxylate isomerase</fullName>
        <ecNumber evidence="1">5.99.1.4</ecNumber>
    </recommendedName>
</protein>
<dbReference type="SUPFAM" id="SSF52833">
    <property type="entry name" value="Thioredoxin-like"/>
    <property type="match status" value="1"/>
</dbReference>
<dbReference type="GO" id="GO:0018845">
    <property type="term" value="F:2-hydroxychromene-2-carboxylate isomerase activity"/>
    <property type="evidence" value="ECO:0007669"/>
    <property type="project" value="UniProtKB-UniRule"/>
</dbReference>
<dbReference type="PIRSF" id="PIRSF006386">
    <property type="entry name" value="HCCAis_GSTk"/>
    <property type="match status" value="1"/>
</dbReference>
<name>A0A4U6RY60_BRAEL</name>
<dbReference type="PANTHER" id="PTHR42943">
    <property type="entry name" value="GLUTATHIONE S-TRANSFERASE KAPPA"/>
    <property type="match status" value="1"/>
</dbReference>
<dbReference type="EMBL" id="SZZP01000012">
    <property type="protein sequence ID" value="TKV79700.1"/>
    <property type="molecule type" value="Genomic_DNA"/>
</dbReference>
<dbReference type="GO" id="GO:0004364">
    <property type="term" value="F:glutathione transferase activity"/>
    <property type="evidence" value="ECO:0007669"/>
    <property type="project" value="TreeGrafter"/>
</dbReference>
<dbReference type="GO" id="GO:1901170">
    <property type="term" value="P:naphthalene catabolic process"/>
    <property type="evidence" value="ECO:0007669"/>
    <property type="project" value="InterPro"/>
</dbReference>
<dbReference type="InterPro" id="IPR051924">
    <property type="entry name" value="GST_Kappa/NadH"/>
</dbReference>
<evidence type="ECO:0000256" key="2">
    <source>
        <dbReference type="PIRSR" id="PIRSR006386-1"/>
    </source>
</evidence>
<reference evidence="4 5" key="1">
    <citation type="submission" date="2019-05" db="EMBL/GenBank/DDBJ databases">
        <title>Draft Genome of Bradyrhizobium elkanii strain SEMIA 938, Used in Commercial Inoculants for Lupinus spp. in Brazil.</title>
        <authorList>
            <person name="Hungria M."/>
            <person name="Delamuta J.R.M."/>
            <person name="Ribeiro R.A."/>
            <person name="Nogueira M.A."/>
        </authorList>
    </citation>
    <scope>NUCLEOTIDE SEQUENCE [LARGE SCALE GENOMIC DNA]</scope>
    <source>
        <strain evidence="4 5">Semia 938</strain>
    </source>
</reference>
<evidence type="ECO:0000313" key="4">
    <source>
        <dbReference type="EMBL" id="TKV79700.1"/>
    </source>
</evidence>
<proteinExistence type="inferred from homology"/>